<evidence type="ECO:0000313" key="2">
    <source>
        <dbReference type="Proteomes" id="UP001207468"/>
    </source>
</evidence>
<evidence type="ECO:0000313" key="1">
    <source>
        <dbReference type="EMBL" id="KAI9429769.1"/>
    </source>
</evidence>
<comment type="caution">
    <text evidence="1">The sequence shown here is derived from an EMBL/GenBank/DDBJ whole genome shotgun (WGS) entry which is preliminary data.</text>
</comment>
<feature type="non-terminal residue" evidence="1">
    <location>
        <position position="1"/>
    </location>
</feature>
<accession>A0ACC0TQ66</accession>
<keyword evidence="2" id="KW-1185">Reference proteome</keyword>
<organism evidence="1 2">
    <name type="scientific">Russula earlei</name>
    <dbReference type="NCBI Taxonomy" id="71964"/>
    <lineage>
        <taxon>Eukaryota</taxon>
        <taxon>Fungi</taxon>
        <taxon>Dikarya</taxon>
        <taxon>Basidiomycota</taxon>
        <taxon>Agaricomycotina</taxon>
        <taxon>Agaricomycetes</taxon>
        <taxon>Russulales</taxon>
        <taxon>Russulaceae</taxon>
        <taxon>Russula</taxon>
    </lineage>
</organism>
<dbReference type="Proteomes" id="UP001207468">
    <property type="component" value="Unassembled WGS sequence"/>
</dbReference>
<reference evidence="1" key="1">
    <citation type="submission" date="2021-03" db="EMBL/GenBank/DDBJ databases">
        <title>Evolutionary priming and transition to the ectomycorrhizal habit in an iconic lineage of mushroom-forming fungi: is preadaptation a requirement?</title>
        <authorList>
            <consortium name="DOE Joint Genome Institute"/>
            <person name="Looney B.P."/>
            <person name="Miyauchi S."/>
            <person name="Morin E."/>
            <person name="Drula E."/>
            <person name="Courty P.E."/>
            <person name="Chicoki N."/>
            <person name="Fauchery L."/>
            <person name="Kohler A."/>
            <person name="Kuo A."/>
            <person name="LaButti K."/>
            <person name="Pangilinan J."/>
            <person name="Lipzen A."/>
            <person name="Riley R."/>
            <person name="Andreopoulos W."/>
            <person name="He G."/>
            <person name="Johnson J."/>
            <person name="Barry K.W."/>
            <person name="Grigoriev I.V."/>
            <person name="Nagy L."/>
            <person name="Hibbett D."/>
            <person name="Henrissat B."/>
            <person name="Matheny P.B."/>
            <person name="Labbe J."/>
            <person name="Martin A.F."/>
        </authorList>
    </citation>
    <scope>NUCLEOTIDE SEQUENCE</scope>
    <source>
        <strain evidence="1">BPL698</strain>
    </source>
</reference>
<dbReference type="EMBL" id="JAGFNK010001669">
    <property type="protein sequence ID" value="KAI9429769.1"/>
    <property type="molecule type" value="Genomic_DNA"/>
</dbReference>
<proteinExistence type="predicted"/>
<sequence>PQQIVATRLLYCLQYPVLIQVVCKGFTPAHIMVAIRGRTGSTFPSSRSSPPDLVHEQGSIQTRLTRAGPTSSSLARILT</sequence>
<protein>
    <submittedName>
        <fullName evidence="1">Uncharacterized protein</fullName>
    </submittedName>
</protein>
<gene>
    <name evidence="1" type="ORF">F5148DRAFT_990630</name>
</gene>
<name>A0ACC0TQ66_9AGAM</name>